<dbReference type="Proteomes" id="UP000278222">
    <property type="component" value="Unassembled WGS sequence"/>
</dbReference>
<reference evidence="1 2" key="1">
    <citation type="submission" date="2018-11" db="EMBL/GenBank/DDBJ databases">
        <title>Genomic Encyclopedia of Type Strains, Phase IV (KMG-IV): sequencing the most valuable type-strain genomes for metagenomic binning, comparative biology and taxonomic classification.</title>
        <authorList>
            <person name="Goeker M."/>
        </authorList>
    </citation>
    <scope>NUCLEOTIDE SEQUENCE [LARGE SCALE GENOMIC DNA]</scope>
    <source>
        <strain evidence="1 2">DSM 5900</strain>
    </source>
</reference>
<keyword evidence="2" id="KW-1185">Reference proteome</keyword>
<protein>
    <submittedName>
        <fullName evidence="1">mRNA interferase HigB</fullName>
    </submittedName>
</protein>
<dbReference type="Pfam" id="PF09907">
    <property type="entry name" value="HigB_toxin"/>
    <property type="match status" value="1"/>
</dbReference>
<comment type="caution">
    <text evidence="1">The sequence shown here is derived from an EMBL/GenBank/DDBJ whole genome shotgun (WGS) entry which is preliminary data.</text>
</comment>
<name>A0A3N1LXH6_9PROT</name>
<sequence length="103" mass="11516">MQLISRNRLDAYARDHADAASALAAWITSVRAARWSTMQDILATVPSAKVLNGERVRFAIRGGNHRLVASIFFRHQMVFVKFIGTHPEYDAIDALTVDQFKGS</sequence>
<dbReference type="RefSeq" id="WP_123689236.1">
    <property type="nucleotide sequence ID" value="NZ_AP019700.1"/>
</dbReference>
<evidence type="ECO:0000313" key="1">
    <source>
        <dbReference type="EMBL" id="ROP99893.1"/>
    </source>
</evidence>
<organism evidence="1 2">
    <name type="scientific">Stella humosa</name>
    <dbReference type="NCBI Taxonomy" id="94"/>
    <lineage>
        <taxon>Bacteria</taxon>
        <taxon>Pseudomonadati</taxon>
        <taxon>Pseudomonadota</taxon>
        <taxon>Alphaproteobacteria</taxon>
        <taxon>Rhodospirillales</taxon>
        <taxon>Stellaceae</taxon>
        <taxon>Stella</taxon>
    </lineage>
</organism>
<gene>
    <name evidence="1" type="ORF">EDC65_1684</name>
</gene>
<accession>A0A3N1LXH6</accession>
<dbReference type="GO" id="GO:0004519">
    <property type="term" value="F:endonuclease activity"/>
    <property type="evidence" value="ECO:0007669"/>
    <property type="project" value="InterPro"/>
</dbReference>
<dbReference type="OrthoDB" id="9799912at2"/>
<dbReference type="GO" id="GO:0110001">
    <property type="term" value="C:toxin-antitoxin complex"/>
    <property type="evidence" value="ECO:0007669"/>
    <property type="project" value="InterPro"/>
</dbReference>
<dbReference type="InterPro" id="IPR018669">
    <property type="entry name" value="Toxin_HigB"/>
</dbReference>
<dbReference type="EMBL" id="RJKX01000013">
    <property type="protein sequence ID" value="ROP99893.1"/>
    <property type="molecule type" value="Genomic_DNA"/>
</dbReference>
<dbReference type="GO" id="GO:0003723">
    <property type="term" value="F:RNA binding"/>
    <property type="evidence" value="ECO:0007669"/>
    <property type="project" value="InterPro"/>
</dbReference>
<evidence type="ECO:0000313" key="2">
    <source>
        <dbReference type="Proteomes" id="UP000278222"/>
    </source>
</evidence>
<dbReference type="AlphaFoldDB" id="A0A3N1LXH6"/>
<proteinExistence type="predicted"/>